<gene>
    <name evidence="1" type="ORF">ADS77_07040</name>
</gene>
<dbReference type="Pfam" id="PF23840">
    <property type="entry name" value="Phage_tail_terminator"/>
    <property type="match status" value="1"/>
</dbReference>
<organism evidence="1 2">
    <name type="scientific">Pseudoalteromonas porphyrae</name>
    <dbReference type="NCBI Taxonomy" id="187330"/>
    <lineage>
        <taxon>Bacteria</taxon>
        <taxon>Pseudomonadati</taxon>
        <taxon>Pseudomonadota</taxon>
        <taxon>Gammaproteobacteria</taxon>
        <taxon>Alteromonadales</taxon>
        <taxon>Pseudoalteromonadaceae</taxon>
        <taxon>Pseudoalteromonas</taxon>
    </lineage>
</organism>
<sequence length="147" mass="16147">MAFNFDLNNIETLLSSTVFDASVGFASDFNHVREHAVHSAQLFVLPLADDNTNTNEVHGLDEYQVKDVFAVMIVIPCAAGNAHSDAQVKQLRGDVKAAIAGCQYPGWDPIKLDKGRTIELNKKTNNLIYQCQFSVTGLHTVTVKVMP</sequence>
<evidence type="ECO:0000313" key="1">
    <source>
        <dbReference type="EMBL" id="KPH64158.1"/>
    </source>
</evidence>
<name>A0A0N0M0K1_9GAMM</name>
<comment type="caution">
    <text evidence="1">The sequence shown here is derived from an EMBL/GenBank/DDBJ whole genome shotgun (WGS) entry which is preliminary data.</text>
</comment>
<reference evidence="1 2" key="1">
    <citation type="submission" date="2015-08" db="EMBL/GenBank/DDBJ databases">
        <title>Draft Genome Sequence of Pseudoalteromonas porphyrae UCD-SED14.</title>
        <authorList>
            <person name="Coil D.A."/>
            <person name="Jospin G."/>
            <person name="Lee R.D."/>
            <person name="Eisen J.A."/>
        </authorList>
    </citation>
    <scope>NUCLEOTIDE SEQUENCE [LARGE SCALE GENOMIC DNA]</scope>
    <source>
        <strain evidence="1 2">UCD-SED14</strain>
    </source>
</reference>
<dbReference type="InterPro" id="IPR056912">
    <property type="entry name" value="Phage_JBD30_tail_term-like"/>
</dbReference>
<keyword evidence="2" id="KW-1185">Reference proteome</keyword>
<evidence type="ECO:0000313" key="2">
    <source>
        <dbReference type="Proteomes" id="UP000037848"/>
    </source>
</evidence>
<dbReference type="PATRIC" id="fig|187330.3.peg.3432"/>
<dbReference type="RefSeq" id="WP_054453635.1">
    <property type="nucleotide sequence ID" value="NZ_LHPH01000006.1"/>
</dbReference>
<dbReference type="EMBL" id="LHPH01000006">
    <property type="protein sequence ID" value="KPH64158.1"/>
    <property type="molecule type" value="Genomic_DNA"/>
</dbReference>
<dbReference type="OrthoDB" id="6297829at2"/>
<dbReference type="Proteomes" id="UP000037848">
    <property type="component" value="Unassembled WGS sequence"/>
</dbReference>
<proteinExistence type="predicted"/>
<dbReference type="AlphaFoldDB" id="A0A0N0M0K1"/>
<protein>
    <submittedName>
        <fullName evidence="1">Uncharacterized protein</fullName>
    </submittedName>
</protein>
<accession>A0A0N0M0K1</accession>